<dbReference type="OrthoDB" id="7680351at2759"/>
<dbReference type="AlphaFoldDB" id="A0A9P0GMZ5"/>
<dbReference type="PANTHER" id="PTHR10773:SF19">
    <property type="match status" value="1"/>
</dbReference>
<accession>A0A9P0GMZ5</accession>
<reference evidence="1" key="1">
    <citation type="submission" date="2022-01" db="EMBL/GenBank/DDBJ databases">
        <authorList>
            <person name="King R."/>
        </authorList>
    </citation>
    <scope>NUCLEOTIDE SEQUENCE</scope>
</reference>
<dbReference type="EMBL" id="OV651821">
    <property type="protein sequence ID" value="CAH1115776.1"/>
    <property type="molecule type" value="Genomic_DNA"/>
</dbReference>
<evidence type="ECO:0000313" key="1">
    <source>
        <dbReference type="EMBL" id="CAH1115776.1"/>
    </source>
</evidence>
<sequence length="257" mass="29990">MVHINLAKKSRELYQEQVSMSSNVDTVYVSVDLQKVIMLPRIDGFKRVIFSKRLIVYNKSVVALGSTKKLPPFAVLWNESICGRNKEEIIIAFFSIMLSQRDVNCFVFWLDNCLSQNKNWCLLTFLVRIINSAEISASEIVVNYFEPGHSFMAADSFHHQIELSLKRQGKLYDFDDFVKAVGEYRMKNKPQVKIRNFTDFYLWKDLRSQQKVKRDSIRLLLANIKQPKASRGSFFLKYKNSLDSNEEFKTISCVKKQ</sequence>
<evidence type="ECO:0000313" key="2">
    <source>
        <dbReference type="Proteomes" id="UP001153636"/>
    </source>
</evidence>
<dbReference type="Proteomes" id="UP001153636">
    <property type="component" value="Chromosome 9"/>
</dbReference>
<name>A0A9P0GMZ5_9CUCU</name>
<organism evidence="1 2">
    <name type="scientific">Psylliodes chrysocephalus</name>
    <dbReference type="NCBI Taxonomy" id="3402493"/>
    <lineage>
        <taxon>Eukaryota</taxon>
        <taxon>Metazoa</taxon>
        <taxon>Ecdysozoa</taxon>
        <taxon>Arthropoda</taxon>
        <taxon>Hexapoda</taxon>
        <taxon>Insecta</taxon>
        <taxon>Pterygota</taxon>
        <taxon>Neoptera</taxon>
        <taxon>Endopterygota</taxon>
        <taxon>Coleoptera</taxon>
        <taxon>Polyphaga</taxon>
        <taxon>Cucujiformia</taxon>
        <taxon>Chrysomeloidea</taxon>
        <taxon>Chrysomelidae</taxon>
        <taxon>Galerucinae</taxon>
        <taxon>Alticini</taxon>
        <taxon>Psylliodes</taxon>
    </lineage>
</organism>
<gene>
    <name evidence="1" type="ORF">PSYICH_LOCUS15512</name>
</gene>
<keyword evidence="2" id="KW-1185">Reference proteome</keyword>
<proteinExistence type="predicted"/>
<dbReference type="PANTHER" id="PTHR10773">
    <property type="entry name" value="DNA-DIRECTED RNA POLYMERASES I, II, AND III SUBUNIT RPABC2"/>
    <property type="match status" value="1"/>
</dbReference>
<protein>
    <submittedName>
        <fullName evidence="1">Uncharacterized protein</fullName>
    </submittedName>
</protein>